<gene>
    <name evidence="2" type="ORF">MYSEV_126</name>
</gene>
<evidence type="ECO:0000313" key="3">
    <source>
        <dbReference type="Proteomes" id="UP000792671"/>
    </source>
</evidence>
<dbReference type="OrthoDB" id="12539at10239"/>
<keyword evidence="3" id="KW-1185">Reference proteome</keyword>
<dbReference type="KEGG" id="vg:15613748"/>
<sequence length="157" mass="18471">MDFIIMLKNKIQNIFYYSVYNISYYFDTYMSSNSNTIEFSNNNQLYISPQREDDTFIDLYSNINIIIPPKGNITIPIGLQCKVPNNIIGEIIPVKELYTNSINLKSEYLKPGIINNIKIYLFNNSDIPYHIYFKQKIAKILCIKYIKPNIKIIVNKY</sequence>
<dbReference type="SUPFAM" id="SSF51283">
    <property type="entry name" value="dUTPase-like"/>
    <property type="match status" value="1"/>
</dbReference>
<dbReference type="EMBL" id="HF679134">
    <property type="protein sequence ID" value="CCU56324.1"/>
    <property type="molecule type" value="Genomic_DNA"/>
</dbReference>
<feature type="domain" description="dUTPase-like" evidence="1">
    <location>
        <begin position="47"/>
        <end position="150"/>
    </location>
</feature>
<dbReference type="Gene3D" id="2.70.40.10">
    <property type="match status" value="1"/>
</dbReference>
<dbReference type="GeneID" id="15613748"/>
<protein>
    <recommendedName>
        <fullName evidence="1">dUTPase-like domain-containing protein</fullName>
    </recommendedName>
</protein>
<evidence type="ECO:0000259" key="1">
    <source>
        <dbReference type="Pfam" id="PF00692"/>
    </source>
</evidence>
<dbReference type="InterPro" id="IPR029054">
    <property type="entry name" value="dUTPase-like"/>
</dbReference>
<evidence type="ECO:0000313" key="2">
    <source>
        <dbReference type="EMBL" id="CCU56324.1"/>
    </source>
</evidence>
<name>A0A916KQ41_9POXV</name>
<dbReference type="Pfam" id="PF00692">
    <property type="entry name" value="dUTPase"/>
    <property type="match status" value="1"/>
</dbReference>
<accession>A0A916KQ41</accession>
<dbReference type="InterPro" id="IPR036157">
    <property type="entry name" value="dUTPase-like_sf"/>
</dbReference>
<proteinExistence type="predicted"/>
<dbReference type="RefSeq" id="YP_008003643.1">
    <property type="nucleotide sequence ID" value="NC_021246.1"/>
</dbReference>
<dbReference type="Proteomes" id="UP000792671">
    <property type="component" value="Genome"/>
</dbReference>
<organism evidence="2 3">
    <name type="scientific">Mythimna separata entomopoxvirus 'L'</name>
    <dbReference type="NCBI Taxonomy" id="1293572"/>
    <lineage>
        <taxon>Viruses</taxon>
        <taxon>Varidnaviria</taxon>
        <taxon>Bamfordvirae</taxon>
        <taxon>Nucleocytoviricota</taxon>
        <taxon>Pokkesviricetes</taxon>
        <taxon>Chitovirales</taxon>
        <taxon>Poxviridae</taxon>
        <taxon>Entomopoxvirinae</taxon>
        <taxon>Betaentomopoxvirus</taxon>
        <taxon>Betaentomopoxvirus mseparata</taxon>
        <taxon>Mythimna separata entomopoxvirus</taxon>
    </lineage>
</organism>
<reference evidence="2 3" key="1">
    <citation type="journal article" date="2013" name="J. Virol.">
        <title>New Insights into the Evolution of Entomopoxvirinae from the Complete Genome Sequences of Four Entomopoxviruses Infecting Adoxophyes honmai, Choristoneura biennis, Choristoneura rosaceana, and Mythimna separata.</title>
        <authorList>
            <person name="Theze J."/>
            <person name="Takatsuka J."/>
            <person name="Li Z."/>
            <person name="Gallais J."/>
            <person name="Doucet D."/>
            <person name="Arif B."/>
            <person name="Nakai M."/>
            <person name="Herniou E.A."/>
        </authorList>
    </citation>
    <scope>NUCLEOTIDE SEQUENCE [LARGE SCALE GENOMIC DNA]</scope>
</reference>